<evidence type="ECO:0000256" key="6">
    <source>
        <dbReference type="ARBA" id="ARBA00023163"/>
    </source>
</evidence>
<evidence type="ECO:0000256" key="3">
    <source>
        <dbReference type="ARBA" id="ARBA00022771"/>
    </source>
</evidence>
<keyword evidence="2" id="KW-0479">Metal-binding</keyword>
<dbReference type="GO" id="GO:0005634">
    <property type="term" value="C:nucleus"/>
    <property type="evidence" value="ECO:0007669"/>
    <property type="project" value="UniProtKB-SubCell"/>
</dbReference>
<dbReference type="Gene3D" id="4.10.1060.10">
    <property type="entry name" value="Zinc finger, RanBP2-type"/>
    <property type="match status" value="1"/>
</dbReference>
<dbReference type="Proteomes" id="UP001152795">
    <property type="component" value="Unassembled WGS sequence"/>
</dbReference>
<dbReference type="InterPro" id="IPR036443">
    <property type="entry name" value="Znf_RanBP2_sf"/>
</dbReference>
<dbReference type="PROSITE" id="PS50199">
    <property type="entry name" value="ZF_RANBP2_2"/>
    <property type="match status" value="1"/>
</dbReference>
<comment type="caution">
    <text evidence="9">The sequence shown here is derived from an EMBL/GenBank/DDBJ whole genome shotgun (WGS) entry which is preliminary data.</text>
</comment>
<name>A0A6S7FRB3_PARCT</name>
<evidence type="ECO:0000256" key="5">
    <source>
        <dbReference type="ARBA" id="ARBA00023015"/>
    </source>
</evidence>
<dbReference type="OrthoDB" id="10063208at2759"/>
<dbReference type="SMART" id="SM00547">
    <property type="entry name" value="ZnF_RBZ"/>
    <property type="match status" value="1"/>
</dbReference>
<evidence type="ECO:0000256" key="4">
    <source>
        <dbReference type="ARBA" id="ARBA00022833"/>
    </source>
</evidence>
<comment type="subcellular location">
    <subcellularLocation>
        <location evidence="1">Nucleus</location>
    </subcellularLocation>
</comment>
<dbReference type="PANTHER" id="PTHR12920:SF4">
    <property type="entry name" value="GEO03726P1"/>
    <property type="match status" value="1"/>
</dbReference>
<dbReference type="PANTHER" id="PTHR12920">
    <property type="entry name" value="RYBP AND YAF2-RELATED"/>
    <property type="match status" value="1"/>
</dbReference>
<evidence type="ECO:0000256" key="8">
    <source>
        <dbReference type="SAM" id="MobiDB-lite"/>
    </source>
</evidence>
<dbReference type="Pfam" id="PF17219">
    <property type="entry name" value="YAF2_RYBP"/>
    <property type="match status" value="1"/>
</dbReference>
<keyword evidence="4" id="KW-0862">Zinc</keyword>
<gene>
    <name evidence="9" type="ORF">PACLA_8A021000</name>
</gene>
<sequence length="167" mass="18406">METNPYPSNHTDQNDNREIILEEAFWDCSVCTYKNSPEAFKCRMCDVRKGTSTRKPRLNQQIVAQQGAHKFSSATVNGKKLNGKKMPRKIRPRLKNIDRSSAQEVSVTVGNITVTITDYKLLPDDSLSAMSDSLSHSTSNESLDSSLTSSDQAAEVNGSTDAMSVDS</sequence>
<protein>
    <submittedName>
        <fullName evidence="9">YY1-associated factor 2</fullName>
    </submittedName>
</protein>
<dbReference type="EMBL" id="CACRXK020000504">
    <property type="protein sequence ID" value="CAB3982474.1"/>
    <property type="molecule type" value="Genomic_DNA"/>
</dbReference>
<feature type="compositionally biased region" description="Low complexity" evidence="8">
    <location>
        <begin position="129"/>
        <end position="151"/>
    </location>
</feature>
<dbReference type="GO" id="GO:0008270">
    <property type="term" value="F:zinc ion binding"/>
    <property type="evidence" value="ECO:0007669"/>
    <property type="project" value="UniProtKB-KW"/>
</dbReference>
<evidence type="ECO:0000256" key="1">
    <source>
        <dbReference type="ARBA" id="ARBA00004123"/>
    </source>
</evidence>
<feature type="compositionally biased region" description="Polar residues" evidence="8">
    <location>
        <begin position="157"/>
        <end position="167"/>
    </location>
</feature>
<feature type="region of interest" description="Disordered" evidence="8">
    <location>
        <begin position="129"/>
        <end position="167"/>
    </location>
</feature>
<organism evidence="9 10">
    <name type="scientific">Paramuricea clavata</name>
    <name type="common">Red gorgonian</name>
    <name type="synonym">Violescent sea-whip</name>
    <dbReference type="NCBI Taxonomy" id="317549"/>
    <lineage>
        <taxon>Eukaryota</taxon>
        <taxon>Metazoa</taxon>
        <taxon>Cnidaria</taxon>
        <taxon>Anthozoa</taxon>
        <taxon>Octocorallia</taxon>
        <taxon>Malacalcyonacea</taxon>
        <taxon>Plexauridae</taxon>
        <taxon>Paramuricea</taxon>
    </lineage>
</organism>
<dbReference type="Pfam" id="PF00641">
    <property type="entry name" value="Zn_ribbon_RanBP"/>
    <property type="match status" value="1"/>
</dbReference>
<proteinExistence type="predicted"/>
<dbReference type="AlphaFoldDB" id="A0A6S7FRB3"/>
<dbReference type="InterPro" id="IPR039958">
    <property type="entry name" value="RYBP/YAF2"/>
</dbReference>
<evidence type="ECO:0000313" key="9">
    <source>
        <dbReference type="EMBL" id="CAB3982474.1"/>
    </source>
</evidence>
<keyword evidence="7" id="KW-0539">Nucleus</keyword>
<reference evidence="9" key="1">
    <citation type="submission" date="2020-04" db="EMBL/GenBank/DDBJ databases">
        <authorList>
            <person name="Alioto T."/>
            <person name="Alioto T."/>
            <person name="Gomez Garrido J."/>
        </authorList>
    </citation>
    <scope>NUCLEOTIDE SEQUENCE</scope>
    <source>
        <strain evidence="9">A484AB</strain>
    </source>
</reference>
<evidence type="ECO:0000256" key="7">
    <source>
        <dbReference type="ARBA" id="ARBA00023242"/>
    </source>
</evidence>
<evidence type="ECO:0000313" key="10">
    <source>
        <dbReference type="Proteomes" id="UP001152795"/>
    </source>
</evidence>
<dbReference type="GO" id="GO:0003677">
    <property type="term" value="F:DNA binding"/>
    <property type="evidence" value="ECO:0007669"/>
    <property type="project" value="TreeGrafter"/>
</dbReference>
<keyword evidence="5" id="KW-0805">Transcription regulation</keyword>
<dbReference type="GO" id="GO:0045893">
    <property type="term" value="P:positive regulation of DNA-templated transcription"/>
    <property type="evidence" value="ECO:0007669"/>
    <property type="project" value="InterPro"/>
</dbReference>
<dbReference type="SUPFAM" id="SSF90209">
    <property type="entry name" value="Ran binding protein zinc finger-like"/>
    <property type="match status" value="1"/>
</dbReference>
<accession>A0A6S7FRB3</accession>
<dbReference type="InterPro" id="IPR033774">
    <property type="entry name" value="YAF2_RYBP"/>
</dbReference>
<keyword evidence="10" id="KW-1185">Reference proteome</keyword>
<dbReference type="PROSITE" id="PS01358">
    <property type="entry name" value="ZF_RANBP2_1"/>
    <property type="match status" value="1"/>
</dbReference>
<dbReference type="InterPro" id="IPR001876">
    <property type="entry name" value="Znf_RanBP2"/>
</dbReference>
<keyword evidence="6" id="KW-0804">Transcription</keyword>
<evidence type="ECO:0000256" key="2">
    <source>
        <dbReference type="ARBA" id="ARBA00022723"/>
    </source>
</evidence>
<keyword evidence="3" id="KW-0863">Zinc-finger</keyword>
<dbReference type="GO" id="GO:0003712">
    <property type="term" value="F:transcription coregulator activity"/>
    <property type="evidence" value="ECO:0007669"/>
    <property type="project" value="TreeGrafter"/>
</dbReference>